<feature type="region of interest" description="Disordered" evidence="1">
    <location>
        <begin position="193"/>
        <end position="310"/>
    </location>
</feature>
<feature type="compositionally biased region" description="Basic and acidic residues" evidence="1">
    <location>
        <begin position="272"/>
        <end position="283"/>
    </location>
</feature>
<protein>
    <submittedName>
        <fullName evidence="3">Uncharacterized protein</fullName>
    </submittedName>
</protein>
<feature type="region of interest" description="Disordered" evidence="1">
    <location>
        <begin position="323"/>
        <end position="342"/>
    </location>
</feature>
<evidence type="ECO:0000256" key="2">
    <source>
        <dbReference type="SAM" id="SignalP"/>
    </source>
</evidence>
<accession>A0A8H4R836</accession>
<dbReference type="EMBL" id="JAACJL010000001">
    <property type="protein sequence ID" value="KAF4623886.1"/>
    <property type="molecule type" value="Genomic_DNA"/>
</dbReference>
<reference evidence="3 4" key="1">
    <citation type="submission" date="2019-12" db="EMBL/GenBank/DDBJ databases">
        <authorList>
            <person name="Floudas D."/>
            <person name="Bentzer J."/>
            <person name="Ahren D."/>
            <person name="Johansson T."/>
            <person name="Persson P."/>
            <person name="Tunlid A."/>
        </authorList>
    </citation>
    <scope>NUCLEOTIDE SEQUENCE [LARGE SCALE GENOMIC DNA]</scope>
    <source>
        <strain evidence="3 4">CBS 102.39</strain>
    </source>
</reference>
<feature type="compositionally biased region" description="Basic and acidic residues" evidence="1">
    <location>
        <begin position="63"/>
        <end position="77"/>
    </location>
</feature>
<gene>
    <name evidence="3" type="ORF">D9613_001453</name>
</gene>
<proteinExistence type="predicted"/>
<sequence>MRFATSISLLAAVVVGTSSVLANEIDDTNSLAARNSQSDLTVEAREEAIDNYIRELEATELESREVTGDISDLEARGRGGRGGAGRKGKGRKHRKHRKHGKGKKGRKHAQAAAGAEAGAGAGAEAGGAEAAAPAAEAGATEQAAREYVEEYLEARTRTSHPKPNVRQAVRKVANSHNLAKVAKAAVAAHQIVSQTTGGGMGGDTMMNPRDGEDEQPHHGHAGGQGAGGRGSHGGQRGGSHTRPQTRPRGGRPRGGNRGTHGNRGNRGTHSQRIQERDLLEARTRPKTQAQPKTKPVHRAAPRKGPSRSKAIGQIVGVGLSLHQTFGNNNQAPPQPAAVDTATPARREEGLVLSERDFLSLNEELEARSD</sequence>
<feature type="compositionally biased region" description="Basic residues" evidence="1">
    <location>
        <begin position="84"/>
        <end position="109"/>
    </location>
</feature>
<organism evidence="3 4">
    <name type="scientific">Agrocybe pediades</name>
    <dbReference type="NCBI Taxonomy" id="84607"/>
    <lineage>
        <taxon>Eukaryota</taxon>
        <taxon>Fungi</taxon>
        <taxon>Dikarya</taxon>
        <taxon>Basidiomycota</taxon>
        <taxon>Agaricomycotina</taxon>
        <taxon>Agaricomycetes</taxon>
        <taxon>Agaricomycetidae</taxon>
        <taxon>Agaricales</taxon>
        <taxon>Agaricineae</taxon>
        <taxon>Strophariaceae</taxon>
        <taxon>Agrocybe</taxon>
    </lineage>
</organism>
<evidence type="ECO:0000313" key="4">
    <source>
        <dbReference type="Proteomes" id="UP000521872"/>
    </source>
</evidence>
<dbReference type="Proteomes" id="UP000521872">
    <property type="component" value="Unassembled WGS sequence"/>
</dbReference>
<evidence type="ECO:0000256" key="1">
    <source>
        <dbReference type="SAM" id="MobiDB-lite"/>
    </source>
</evidence>
<feature type="signal peptide" evidence="2">
    <location>
        <begin position="1"/>
        <end position="22"/>
    </location>
</feature>
<feature type="compositionally biased region" description="Basic residues" evidence="1">
    <location>
        <begin position="294"/>
        <end position="306"/>
    </location>
</feature>
<keyword evidence="2" id="KW-0732">Signal</keyword>
<keyword evidence="4" id="KW-1185">Reference proteome</keyword>
<dbReference type="AlphaFoldDB" id="A0A8H4R836"/>
<name>A0A8H4R836_9AGAR</name>
<feature type="chain" id="PRO_5034447015" evidence="2">
    <location>
        <begin position="23"/>
        <end position="369"/>
    </location>
</feature>
<feature type="compositionally biased region" description="Gly residues" evidence="1">
    <location>
        <begin position="221"/>
        <end position="237"/>
    </location>
</feature>
<feature type="region of interest" description="Disordered" evidence="1">
    <location>
        <begin position="63"/>
        <end position="120"/>
    </location>
</feature>
<evidence type="ECO:0000313" key="3">
    <source>
        <dbReference type="EMBL" id="KAF4623886.1"/>
    </source>
</evidence>
<comment type="caution">
    <text evidence="3">The sequence shown here is derived from an EMBL/GenBank/DDBJ whole genome shotgun (WGS) entry which is preliminary data.</text>
</comment>